<dbReference type="eggNOG" id="COG2198">
    <property type="taxonomic scope" value="Bacteria"/>
</dbReference>
<name>C1ABN1_GEMAT</name>
<dbReference type="InterPro" id="IPR035965">
    <property type="entry name" value="PAS-like_dom_sf"/>
</dbReference>
<dbReference type="eggNOG" id="COG0642">
    <property type="taxonomic scope" value="Bacteria"/>
</dbReference>
<evidence type="ECO:0000256" key="13">
    <source>
        <dbReference type="ARBA" id="ARBA00023136"/>
    </source>
</evidence>
<keyword evidence="11 17" id="KW-1133">Transmembrane helix</keyword>
<dbReference type="SUPFAM" id="SSF55785">
    <property type="entry name" value="PYP-like sensor domain (PAS domain)"/>
    <property type="match status" value="1"/>
</dbReference>
<dbReference type="Gene3D" id="3.30.450.20">
    <property type="entry name" value="PAS domain"/>
    <property type="match status" value="1"/>
</dbReference>
<protein>
    <recommendedName>
        <fullName evidence="3">histidine kinase</fullName>
        <ecNumber evidence="3">2.7.13.3</ecNumber>
    </recommendedName>
</protein>
<dbReference type="PANTHER" id="PTHR45339:SF1">
    <property type="entry name" value="HYBRID SIGNAL TRANSDUCTION HISTIDINE KINASE J"/>
    <property type="match status" value="1"/>
</dbReference>
<dbReference type="Pfam" id="PF08447">
    <property type="entry name" value="PAS_3"/>
    <property type="match status" value="1"/>
</dbReference>
<reference evidence="23" key="1">
    <citation type="submission" date="2006-03" db="EMBL/GenBank/DDBJ databases">
        <title>Complete genome sequence of Gemmatimonas aurantiaca T-27 that represents a novel phylum Gemmatimonadetes.</title>
        <authorList>
            <person name="Takasaki K."/>
            <person name="Ichikawa N."/>
            <person name="Miura H."/>
            <person name="Matsushita S."/>
            <person name="Watanabe Y."/>
            <person name="Oguchi A."/>
            <person name="Ankai A."/>
            <person name="Yashiro I."/>
            <person name="Takahashi M."/>
            <person name="Terui Y."/>
            <person name="Fukui S."/>
            <person name="Yokoyama H."/>
            <person name="Tanikawa S."/>
            <person name="Hanada S."/>
            <person name="Kamagata Y."/>
            <person name="Fujita N."/>
        </authorList>
    </citation>
    <scope>NUCLEOTIDE SEQUENCE [LARGE SCALE GENOMIC DNA]</scope>
    <source>
        <strain evidence="23">T-27 / DSM 14586 / JCM 11422 / NBRC 100505</strain>
    </source>
</reference>
<feature type="domain" description="PAC" evidence="20">
    <location>
        <begin position="465"/>
        <end position="517"/>
    </location>
</feature>
<dbReference type="EC" id="2.7.13.3" evidence="3"/>
<feature type="domain" description="HPt" evidence="21">
    <location>
        <begin position="932"/>
        <end position="1028"/>
    </location>
</feature>
<dbReference type="InterPro" id="IPR004358">
    <property type="entry name" value="Sig_transdc_His_kin-like_C"/>
</dbReference>
<dbReference type="InterPro" id="IPR005467">
    <property type="entry name" value="His_kinase_dom"/>
</dbReference>
<feature type="transmembrane region" description="Helical" evidence="17">
    <location>
        <begin position="173"/>
        <end position="194"/>
    </location>
</feature>
<dbReference type="InterPro" id="IPR000700">
    <property type="entry name" value="PAS-assoc_C"/>
</dbReference>
<evidence type="ECO:0000256" key="3">
    <source>
        <dbReference type="ARBA" id="ARBA00012438"/>
    </source>
</evidence>
<dbReference type="SUPFAM" id="SSF55874">
    <property type="entry name" value="ATPase domain of HSP90 chaperone/DNA topoisomerase II/histidine kinase"/>
    <property type="match status" value="1"/>
</dbReference>
<dbReference type="InterPro" id="IPR003594">
    <property type="entry name" value="HATPase_dom"/>
</dbReference>
<dbReference type="InterPro" id="IPR036097">
    <property type="entry name" value="HisK_dim/P_sf"/>
</dbReference>
<comment type="subcellular location">
    <subcellularLocation>
        <location evidence="2">Cell membrane</location>
        <topology evidence="2">Multi-pass membrane protein</topology>
    </subcellularLocation>
</comment>
<dbReference type="PROSITE" id="PS50894">
    <property type="entry name" value="HPT"/>
    <property type="match status" value="1"/>
</dbReference>
<evidence type="ECO:0000313" key="22">
    <source>
        <dbReference type="EMBL" id="BAH39908.1"/>
    </source>
</evidence>
<dbReference type="SUPFAM" id="SSF47384">
    <property type="entry name" value="Homodimeric domain of signal transducing histidine kinase"/>
    <property type="match status" value="1"/>
</dbReference>
<dbReference type="PROSITE" id="PS50109">
    <property type="entry name" value="HIS_KIN"/>
    <property type="match status" value="1"/>
</dbReference>
<dbReference type="HOGENOM" id="CLU_294701_0_0_0"/>
<feature type="transmembrane region" description="Helical" evidence="17">
    <location>
        <begin position="338"/>
        <end position="358"/>
    </location>
</feature>
<dbReference type="InterPro" id="IPR000014">
    <property type="entry name" value="PAS"/>
</dbReference>
<evidence type="ECO:0000256" key="8">
    <source>
        <dbReference type="ARBA" id="ARBA00022741"/>
    </source>
</evidence>
<dbReference type="SMART" id="SM00388">
    <property type="entry name" value="HisKA"/>
    <property type="match status" value="1"/>
</dbReference>
<dbReference type="InterPro" id="IPR013655">
    <property type="entry name" value="PAS_fold_3"/>
</dbReference>
<dbReference type="InterPro" id="IPR011006">
    <property type="entry name" value="CheY-like_superfamily"/>
</dbReference>
<dbReference type="GO" id="GO:0000155">
    <property type="term" value="F:phosphorelay sensor kinase activity"/>
    <property type="evidence" value="ECO:0007669"/>
    <property type="project" value="InterPro"/>
</dbReference>
<evidence type="ECO:0000256" key="5">
    <source>
        <dbReference type="ARBA" id="ARBA00022553"/>
    </source>
</evidence>
<dbReference type="PRINTS" id="PR00344">
    <property type="entry name" value="BCTRLSENSOR"/>
</dbReference>
<dbReference type="EMBL" id="AP009153">
    <property type="protein sequence ID" value="BAH39908.1"/>
    <property type="molecule type" value="Genomic_DNA"/>
</dbReference>
<dbReference type="FunFam" id="3.30.565.10:FF:000010">
    <property type="entry name" value="Sensor histidine kinase RcsC"/>
    <property type="match status" value="1"/>
</dbReference>
<evidence type="ECO:0000259" key="18">
    <source>
        <dbReference type="PROSITE" id="PS50109"/>
    </source>
</evidence>
<dbReference type="FunFam" id="1.10.287.130:FF:000038">
    <property type="entry name" value="Sensory transduction histidine kinase"/>
    <property type="match status" value="1"/>
</dbReference>
<dbReference type="STRING" id="379066.GAU_2866"/>
<evidence type="ECO:0000259" key="21">
    <source>
        <dbReference type="PROSITE" id="PS50894"/>
    </source>
</evidence>
<dbReference type="CDD" id="cd00088">
    <property type="entry name" value="HPT"/>
    <property type="match status" value="1"/>
</dbReference>
<keyword evidence="4" id="KW-1003">Cell membrane</keyword>
<evidence type="ECO:0000256" key="17">
    <source>
        <dbReference type="SAM" id="Phobius"/>
    </source>
</evidence>
<evidence type="ECO:0000256" key="9">
    <source>
        <dbReference type="ARBA" id="ARBA00022777"/>
    </source>
</evidence>
<evidence type="ECO:0000313" key="23">
    <source>
        <dbReference type="Proteomes" id="UP000002209"/>
    </source>
</evidence>
<keyword evidence="14" id="KW-0131">Cell cycle</keyword>
<keyword evidence="6" id="KW-0808">Transferase</keyword>
<gene>
    <name evidence="22" type="ordered locus">GAU_2866</name>
</gene>
<dbReference type="PANTHER" id="PTHR45339">
    <property type="entry name" value="HYBRID SIGNAL TRANSDUCTION HISTIDINE KINASE J"/>
    <property type="match status" value="1"/>
</dbReference>
<sequence>MTLRSGRRPIRDEFVGNVGFPLLKPIKRLWRPADTGSWTPTRVPPLFLPPEPGAGIDHSALPSTGLPHHRRLMSAPTPPMSRPRLRLRAWWTDVLQFVVLTVMVELALHEAVVRAPIDVSDTVRSLLDAVGLAVIIGPLLGWTLYRRHVDARLSQVQTTTFRVPGSPHHRVRIAVHASLLVFGALVGGALWGHLKAEDARRAEGELSTLVSRQRLHAERMMRFASAADSEPAEIGQLTNELASLLEDARRVDVLADRLSHGTTATARSAWSVLARNRADRDSLRVSVEAFTLLTFPAERARVADTIQQRADALRAHTEVVLDLLQRHQAESVQQGIRAAWVMAAFLFAMLLGIALVVIEPAVRLLRRQHVAVTTRSVEFERLAQVAQRTAQQLADAQSMARLGSWSFDSATRHLQWSAELFQLFGRDSTQWTPTPELVVDDQYHPDEVPVLLAALQHTQETGEPYSLLMRTAERNPAVRWVRAEGRVQRRADGTRVGLMGTVMDVTDAIEREEALRQAQQYAEGANRSKSEFLANMSHEIRTPLTAILGHTDLLREEAVRSAAPRDQVQGLETIQRAGEHLLTVLNDILDISRIEAGRLEIEPVACDLPALLLDVESLMRARAAAKGLTLETRLRNTVPSRVFADPTRVRQILMNLVGNAVKFTAYGRVTIEAGVERAEGQEWLTITVDDTGPGMTEQQESLLFQPFMQADGSVTRRHGGTGLGLAICRRLATLMGGHVRLVHTAPGRGSRFELRLVLQPIASAACVDQLDSTRLELADAAALGAQRPAVLALRGRILLAEDGEDNQRLIALLLRTAGAEVTVAPNGRQALEALEWASAAGAPFDLLVTDMQMPEMDGYTLAATLRARGETMPIIALTAHAMAEDRARCLDAGCDDYASKPIDRAALIATCAHWLREEEDLFPQVLYSEMSREPELAALVARFASALPDRVATIDVALREGRVDKAVQAAHQLKGAAGSYGYPAVGDLARELEQQLLRESPDTCGPTMDRLQHFARAAQRGAQGMTLE</sequence>
<evidence type="ECO:0000256" key="16">
    <source>
        <dbReference type="PROSITE-ProRule" id="PRU00169"/>
    </source>
</evidence>
<dbReference type="InterPro" id="IPR036641">
    <property type="entry name" value="HPT_dom_sf"/>
</dbReference>
<evidence type="ECO:0000256" key="6">
    <source>
        <dbReference type="ARBA" id="ARBA00022679"/>
    </source>
</evidence>
<dbReference type="CDD" id="cd17546">
    <property type="entry name" value="REC_hyHK_CKI1_RcsC-like"/>
    <property type="match status" value="1"/>
</dbReference>
<comment type="catalytic activity">
    <reaction evidence="1">
        <text>ATP + protein L-histidine = ADP + protein N-phospho-L-histidine.</text>
        <dbReference type="EC" id="2.7.13.3"/>
    </reaction>
</comment>
<evidence type="ECO:0000256" key="10">
    <source>
        <dbReference type="ARBA" id="ARBA00022840"/>
    </source>
</evidence>
<dbReference type="PROSITE" id="PS50110">
    <property type="entry name" value="RESPONSE_REGULATORY"/>
    <property type="match status" value="1"/>
</dbReference>
<dbReference type="Gene3D" id="1.20.120.160">
    <property type="entry name" value="HPT domain"/>
    <property type="match status" value="1"/>
</dbReference>
<evidence type="ECO:0000256" key="1">
    <source>
        <dbReference type="ARBA" id="ARBA00000085"/>
    </source>
</evidence>
<dbReference type="GO" id="GO:0005886">
    <property type="term" value="C:plasma membrane"/>
    <property type="evidence" value="ECO:0007669"/>
    <property type="project" value="UniProtKB-SubCell"/>
</dbReference>
<dbReference type="GO" id="GO:0005524">
    <property type="term" value="F:ATP binding"/>
    <property type="evidence" value="ECO:0007669"/>
    <property type="project" value="UniProtKB-KW"/>
</dbReference>
<dbReference type="KEGG" id="gau:GAU_2866"/>
<dbReference type="Gene3D" id="3.40.50.2300">
    <property type="match status" value="1"/>
</dbReference>
<proteinExistence type="predicted"/>
<dbReference type="SUPFAM" id="SSF52172">
    <property type="entry name" value="CheY-like"/>
    <property type="match status" value="1"/>
</dbReference>
<keyword evidence="9" id="KW-0418">Kinase</keyword>
<dbReference type="eggNOG" id="COG2202">
    <property type="taxonomic scope" value="Bacteria"/>
</dbReference>
<evidence type="ECO:0000256" key="12">
    <source>
        <dbReference type="ARBA" id="ARBA00023012"/>
    </source>
</evidence>
<dbReference type="Pfam" id="PF01627">
    <property type="entry name" value="Hpt"/>
    <property type="match status" value="1"/>
</dbReference>
<evidence type="ECO:0000256" key="14">
    <source>
        <dbReference type="ARBA" id="ARBA00023306"/>
    </source>
</evidence>
<evidence type="ECO:0000256" key="7">
    <source>
        <dbReference type="ARBA" id="ARBA00022692"/>
    </source>
</evidence>
<feature type="domain" description="Response regulatory" evidence="19">
    <location>
        <begin position="796"/>
        <end position="915"/>
    </location>
</feature>
<dbReference type="PROSITE" id="PS50113">
    <property type="entry name" value="PAC"/>
    <property type="match status" value="1"/>
</dbReference>
<dbReference type="AlphaFoldDB" id="C1ABN1"/>
<dbReference type="SMART" id="SM00387">
    <property type="entry name" value="HATPase_c"/>
    <property type="match status" value="1"/>
</dbReference>
<evidence type="ECO:0000256" key="4">
    <source>
        <dbReference type="ARBA" id="ARBA00022475"/>
    </source>
</evidence>
<evidence type="ECO:0000256" key="15">
    <source>
        <dbReference type="PROSITE-ProRule" id="PRU00110"/>
    </source>
</evidence>
<dbReference type="Gene3D" id="3.30.565.10">
    <property type="entry name" value="Histidine kinase-like ATPase, C-terminal domain"/>
    <property type="match status" value="1"/>
</dbReference>
<dbReference type="Proteomes" id="UP000002209">
    <property type="component" value="Chromosome"/>
</dbReference>
<dbReference type="Pfam" id="PF00072">
    <property type="entry name" value="Response_reg"/>
    <property type="match status" value="1"/>
</dbReference>
<dbReference type="SMART" id="SM00073">
    <property type="entry name" value="HPT"/>
    <property type="match status" value="1"/>
</dbReference>
<accession>C1ABN1</accession>
<evidence type="ECO:0000259" key="19">
    <source>
        <dbReference type="PROSITE" id="PS50110"/>
    </source>
</evidence>
<dbReference type="SUPFAM" id="SSF47226">
    <property type="entry name" value="Histidine-containing phosphotransfer domain, HPT domain"/>
    <property type="match status" value="1"/>
</dbReference>
<keyword evidence="13 17" id="KW-0472">Membrane</keyword>
<dbReference type="CDD" id="cd00082">
    <property type="entry name" value="HisKA"/>
    <property type="match status" value="1"/>
</dbReference>
<evidence type="ECO:0000256" key="11">
    <source>
        <dbReference type="ARBA" id="ARBA00022989"/>
    </source>
</evidence>
<feature type="modified residue" description="4-aspartylphosphate" evidence="16">
    <location>
        <position position="850"/>
    </location>
</feature>
<evidence type="ECO:0000259" key="20">
    <source>
        <dbReference type="PROSITE" id="PS50113"/>
    </source>
</evidence>
<keyword evidence="12" id="KW-0902">Two-component regulatory system</keyword>
<keyword evidence="7 17" id="KW-0812">Transmembrane</keyword>
<dbReference type="InterPro" id="IPR036890">
    <property type="entry name" value="HATPase_C_sf"/>
</dbReference>
<dbReference type="InterPro" id="IPR008207">
    <property type="entry name" value="Sig_transdc_His_kin_Hpt_dom"/>
</dbReference>
<dbReference type="InterPro" id="IPR001789">
    <property type="entry name" value="Sig_transdc_resp-reg_receiver"/>
</dbReference>
<dbReference type="Pfam" id="PF02518">
    <property type="entry name" value="HATPase_c"/>
    <property type="match status" value="1"/>
</dbReference>
<keyword evidence="5 16" id="KW-0597">Phosphoprotein</keyword>
<dbReference type="Gene3D" id="2.10.70.100">
    <property type="match status" value="1"/>
</dbReference>
<dbReference type="Gene3D" id="1.10.287.130">
    <property type="match status" value="1"/>
</dbReference>
<dbReference type="SMART" id="SM00448">
    <property type="entry name" value="REC"/>
    <property type="match status" value="1"/>
</dbReference>
<keyword evidence="10" id="KW-0067">ATP-binding</keyword>
<dbReference type="CDD" id="cd16922">
    <property type="entry name" value="HATPase_EvgS-ArcB-TorS-like"/>
    <property type="match status" value="1"/>
</dbReference>
<dbReference type="CDD" id="cd00130">
    <property type="entry name" value="PAS"/>
    <property type="match status" value="1"/>
</dbReference>
<evidence type="ECO:0000256" key="2">
    <source>
        <dbReference type="ARBA" id="ARBA00004651"/>
    </source>
</evidence>
<keyword evidence="8" id="KW-0547">Nucleotide-binding</keyword>
<feature type="domain" description="Histidine kinase" evidence="18">
    <location>
        <begin position="535"/>
        <end position="760"/>
    </location>
</feature>
<feature type="transmembrane region" description="Helical" evidence="17">
    <location>
        <begin position="129"/>
        <end position="145"/>
    </location>
</feature>
<dbReference type="Pfam" id="PF00512">
    <property type="entry name" value="HisKA"/>
    <property type="match status" value="1"/>
</dbReference>
<dbReference type="InterPro" id="IPR003661">
    <property type="entry name" value="HisK_dim/P_dom"/>
</dbReference>
<keyword evidence="23" id="KW-1185">Reference proteome</keyword>
<dbReference type="eggNOG" id="COG0745">
    <property type="taxonomic scope" value="Bacteria"/>
</dbReference>
<feature type="modified residue" description="Phosphohistidine" evidence="15">
    <location>
        <position position="971"/>
    </location>
</feature>
<organism evidence="22 23">
    <name type="scientific">Gemmatimonas aurantiaca (strain DSM 14586 / JCM 11422 / NBRC 100505 / T-27)</name>
    <dbReference type="NCBI Taxonomy" id="379066"/>
    <lineage>
        <taxon>Bacteria</taxon>
        <taxon>Pseudomonadati</taxon>
        <taxon>Gemmatimonadota</taxon>
        <taxon>Gemmatimonadia</taxon>
        <taxon>Gemmatimonadales</taxon>
        <taxon>Gemmatimonadaceae</taxon>
        <taxon>Gemmatimonas</taxon>
    </lineage>
</organism>